<evidence type="ECO:0000313" key="4">
    <source>
        <dbReference type="Proteomes" id="UP001519290"/>
    </source>
</evidence>
<evidence type="ECO:0000259" key="2">
    <source>
        <dbReference type="Pfam" id="PF07811"/>
    </source>
</evidence>
<dbReference type="Pfam" id="PF07811">
    <property type="entry name" value="TadE"/>
    <property type="match status" value="1"/>
</dbReference>
<keyword evidence="1" id="KW-0812">Transmembrane</keyword>
<evidence type="ECO:0000313" key="3">
    <source>
        <dbReference type="EMBL" id="MBP2380674.1"/>
    </source>
</evidence>
<organism evidence="3 4">
    <name type="scientific">Brachybacterium sacelli</name>
    <dbReference type="NCBI Taxonomy" id="173364"/>
    <lineage>
        <taxon>Bacteria</taxon>
        <taxon>Bacillati</taxon>
        <taxon>Actinomycetota</taxon>
        <taxon>Actinomycetes</taxon>
        <taxon>Micrococcales</taxon>
        <taxon>Dermabacteraceae</taxon>
        <taxon>Brachybacterium</taxon>
    </lineage>
</organism>
<comment type="caution">
    <text evidence="3">The sequence shown here is derived from an EMBL/GenBank/DDBJ whole genome shotgun (WGS) entry which is preliminary data.</text>
</comment>
<protein>
    <submittedName>
        <fullName evidence="3">Flp pilus assembly protein TadG</fullName>
    </submittedName>
</protein>
<reference evidence="3 4" key="1">
    <citation type="submission" date="2021-03" db="EMBL/GenBank/DDBJ databases">
        <title>Sequencing the genomes of 1000 actinobacteria strains.</title>
        <authorList>
            <person name="Klenk H.-P."/>
        </authorList>
    </citation>
    <scope>NUCLEOTIDE SEQUENCE [LARGE SCALE GENOMIC DNA]</scope>
    <source>
        <strain evidence="3 4">DSM 14566</strain>
    </source>
</reference>
<feature type="domain" description="TadE-like" evidence="2">
    <location>
        <begin position="13"/>
        <end position="50"/>
    </location>
</feature>
<sequence>MSAVRRFERGQTSEAVLIFPLVLGLVFVVIQVGIWAYARNVAVHSAREGATAAAAHQSTQPADAATRTSLEENADGVLREYSVSSTRSADAVTVTVRGSALSLVPLVELPPIEQSITVPVEQYVP</sequence>
<dbReference type="Proteomes" id="UP001519290">
    <property type="component" value="Unassembled WGS sequence"/>
</dbReference>
<name>A0ABS4WWU1_9MICO</name>
<dbReference type="RefSeq" id="WP_209898959.1">
    <property type="nucleotide sequence ID" value="NZ_BAAAJW010000014.1"/>
</dbReference>
<keyword evidence="1" id="KW-0472">Membrane</keyword>
<accession>A0ABS4WWU1</accession>
<proteinExistence type="predicted"/>
<keyword evidence="4" id="KW-1185">Reference proteome</keyword>
<dbReference type="InterPro" id="IPR012495">
    <property type="entry name" value="TadE-like_dom"/>
</dbReference>
<dbReference type="EMBL" id="JAGIOD010000001">
    <property type="protein sequence ID" value="MBP2380674.1"/>
    <property type="molecule type" value="Genomic_DNA"/>
</dbReference>
<feature type="transmembrane region" description="Helical" evidence="1">
    <location>
        <begin position="15"/>
        <end position="38"/>
    </location>
</feature>
<evidence type="ECO:0000256" key="1">
    <source>
        <dbReference type="SAM" id="Phobius"/>
    </source>
</evidence>
<keyword evidence="1" id="KW-1133">Transmembrane helix</keyword>
<gene>
    <name evidence="3" type="ORF">JOF43_000631</name>
</gene>